<keyword evidence="5 7" id="KW-0408">Iron</keyword>
<evidence type="ECO:0000313" key="10">
    <source>
        <dbReference type="Proteomes" id="UP001303115"/>
    </source>
</evidence>
<evidence type="ECO:0000256" key="3">
    <source>
        <dbReference type="ARBA" id="ARBA00022617"/>
    </source>
</evidence>
<dbReference type="SUPFAM" id="SSF48264">
    <property type="entry name" value="Cytochrome P450"/>
    <property type="match status" value="1"/>
</dbReference>
<comment type="caution">
    <text evidence="9">The sequence shown here is derived from an EMBL/GenBank/DDBJ whole genome shotgun (WGS) entry which is preliminary data.</text>
</comment>
<dbReference type="GO" id="GO:0016705">
    <property type="term" value="F:oxidoreductase activity, acting on paired donors, with incorporation or reduction of molecular oxygen"/>
    <property type="evidence" value="ECO:0007669"/>
    <property type="project" value="InterPro"/>
</dbReference>
<dbReference type="EMBL" id="MU854424">
    <property type="protein sequence ID" value="KAK4038607.1"/>
    <property type="molecule type" value="Genomic_DNA"/>
</dbReference>
<evidence type="ECO:0000313" key="9">
    <source>
        <dbReference type="EMBL" id="KAK4038607.1"/>
    </source>
</evidence>
<sequence>MAAVPSSMMLTALLVILPIVAVFLVKQNQDGKTKRPPRLDETIPFVSNLWQFMTNKRLFITRARAALETSPVVRCRLGPLDLHLLRGGAHASVMFRANCHSDPWILRIMQSAGYMPSDIAKLSHDDSGSGSTPRPGSLAAAAGIPLDQRVWHALHRLYDDAMVSAKATDAFADLFQHLFHDQLVTPVVGREWTEDVHIFDLLKRTMTTAATHATLGPLIMDVNPGFVDAFWQYERHVETLAFGLPDWLNRPAVRARARFSDMCRRWYEVADRAYDWDAAAAGEGADWEPVFGSSLSRGLARWAKAFGFKAESMGPVFILLLFGLHANTIPVCTWVVMELIKDPDLLQAVKKEIATAEITPDNSASTSKIFDHRKLASLPLLQSVYTEVLRLHVGVLITRTCTEPVTVAGYTLPKGSILQAPTEVGHLDECVWSTPEHPASDFWAYRHVREKETRDETTGQMSKRLEFSLAGRSASFFPFGGGIGMCPGRNFAKPEVLLAAAMVVSRFEIEHVAWLKPNGSVSDRPAQNDANYANSVAAAPDREMKVRWRRVR</sequence>
<dbReference type="PANTHER" id="PTHR24304">
    <property type="entry name" value="CYTOCHROME P450 FAMILY 7"/>
    <property type="match status" value="1"/>
</dbReference>
<evidence type="ECO:0000256" key="5">
    <source>
        <dbReference type="ARBA" id="ARBA00023004"/>
    </source>
</evidence>
<evidence type="ECO:0000256" key="4">
    <source>
        <dbReference type="ARBA" id="ARBA00022723"/>
    </source>
</evidence>
<keyword evidence="8" id="KW-0812">Transmembrane</keyword>
<comment type="cofactor">
    <cofactor evidence="1 7">
        <name>heme</name>
        <dbReference type="ChEBI" id="CHEBI:30413"/>
    </cofactor>
</comment>
<comment type="similarity">
    <text evidence="2">Belongs to the cytochrome P450 family.</text>
</comment>
<dbReference type="GO" id="GO:0020037">
    <property type="term" value="F:heme binding"/>
    <property type="evidence" value="ECO:0007669"/>
    <property type="project" value="InterPro"/>
</dbReference>
<dbReference type="Pfam" id="PF00067">
    <property type="entry name" value="p450"/>
    <property type="match status" value="1"/>
</dbReference>
<dbReference type="InterPro" id="IPR002403">
    <property type="entry name" value="Cyt_P450_E_grp-IV"/>
</dbReference>
<feature type="transmembrane region" description="Helical" evidence="8">
    <location>
        <begin position="6"/>
        <end position="25"/>
    </location>
</feature>
<evidence type="ECO:0000256" key="7">
    <source>
        <dbReference type="PIRSR" id="PIRSR602403-1"/>
    </source>
</evidence>
<accession>A0AAN6PDI5</accession>
<feature type="binding site" description="axial binding residue" evidence="7">
    <location>
        <position position="486"/>
    </location>
    <ligand>
        <name>heme</name>
        <dbReference type="ChEBI" id="CHEBI:30413"/>
    </ligand>
    <ligandPart>
        <name>Fe</name>
        <dbReference type="ChEBI" id="CHEBI:18248"/>
    </ligandPart>
</feature>
<proteinExistence type="inferred from homology"/>
<dbReference type="Gene3D" id="1.10.630.10">
    <property type="entry name" value="Cytochrome P450"/>
    <property type="match status" value="1"/>
</dbReference>
<evidence type="ECO:0000256" key="6">
    <source>
        <dbReference type="ARBA" id="ARBA00023033"/>
    </source>
</evidence>
<evidence type="ECO:0000256" key="8">
    <source>
        <dbReference type="SAM" id="Phobius"/>
    </source>
</evidence>
<keyword evidence="4 7" id="KW-0479">Metal-binding</keyword>
<protein>
    <submittedName>
        <fullName evidence="9">Cytochrome P450</fullName>
    </submittedName>
</protein>
<name>A0AAN6PDI5_9PEZI</name>
<keyword evidence="6" id="KW-0503">Monooxygenase</keyword>
<dbReference type="InterPro" id="IPR036396">
    <property type="entry name" value="Cyt_P450_sf"/>
</dbReference>
<dbReference type="GO" id="GO:0005506">
    <property type="term" value="F:iron ion binding"/>
    <property type="evidence" value="ECO:0007669"/>
    <property type="project" value="InterPro"/>
</dbReference>
<keyword evidence="6" id="KW-0560">Oxidoreductase</keyword>
<keyword evidence="8" id="KW-1133">Transmembrane helix</keyword>
<reference evidence="10" key="1">
    <citation type="journal article" date="2023" name="Mol. Phylogenet. Evol.">
        <title>Genome-scale phylogeny and comparative genomics of the fungal order Sordariales.</title>
        <authorList>
            <person name="Hensen N."/>
            <person name="Bonometti L."/>
            <person name="Westerberg I."/>
            <person name="Brannstrom I.O."/>
            <person name="Guillou S."/>
            <person name="Cros-Aarteil S."/>
            <person name="Calhoun S."/>
            <person name="Haridas S."/>
            <person name="Kuo A."/>
            <person name="Mondo S."/>
            <person name="Pangilinan J."/>
            <person name="Riley R."/>
            <person name="LaButti K."/>
            <person name="Andreopoulos B."/>
            <person name="Lipzen A."/>
            <person name="Chen C."/>
            <person name="Yan M."/>
            <person name="Daum C."/>
            <person name="Ng V."/>
            <person name="Clum A."/>
            <person name="Steindorff A."/>
            <person name="Ohm R.A."/>
            <person name="Martin F."/>
            <person name="Silar P."/>
            <person name="Natvig D.O."/>
            <person name="Lalanne C."/>
            <person name="Gautier V."/>
            <person name="Ament-Velasquez S.L."/>
            <person name="Kruys A."/>
            <person name="Hutchinson M.I."/>
            <person name="Powell A.J."/>
            <person name="Barry K."/>
            <person name="Miller A.N."/>
            <person name="Grigoriev I.V."/>
            <person name="Debuchy R."/>
            <person name="Gladieux P."/>
            <person name="Hiltunen Thoren M."/>
            <person name="Johannesson H."/>
        </authorList>
    </citation>
    <scope>NUCLEOTIDE SEQUENCE [LARGE SCALE GENOMIC DNA]</scope>
    <source>
        <strain evidence="10">CBS 284.82</strain>
    </source>
</reference>
<keyword evidence="10" id="KW-1185">Reference proteome</keyword>
<dbReference type="PRINTS" id="PR00465">
    <property type="entry name" value="EP450IV"/>
</dbReference>
<feature type="transmembrane region" description="Helical" evidence="8">
    <location>
        <begin position="316"/>
        <end position="337"/>
    </location>
</feature>
<keyword evidence="3 7" id="KW-0349">Heme</keyword>
<gene>
    <name evidence="9" type="ORF">C8A01DRAFT_17322</name>
</gene>
<dbReference type="InterPro" id="IPR050529">
    <property type="entry name" value="CYP450_sterol_14alpha_dmase"/>
</dbReference>
<evidence type="ECO:0000256" key="2">
    <source>
        <dbReference type="ARBA" id="ARBA00010617"/>
    </source>
</evidence>
<dbReference type="PANTHER" id="PTHR24304:SF2">
    <property type="entry name" value="24-HYDROXYCHOLESTEROL 7-ALPHA-HYDROXYLASE"/>
    <property type="match status" value="1"/>
</dbReference>
<dbReference type="InterPro" id="IPR001128">
    <property type="entry name" value="Cyt_P450"/>
</dbReference>
<dbReference type="Proteomes" id="UP001303115">
    <property type="component" value="Unassembled WGS sequence"/>
</dbReference>
<dbReference type="GO" id="GO:0008395">
    <property type="term" value="F:steroid hydroxylase activity"/>
    <property type="evidence" value="ECO:0007669"/>
    <property type="project" value="TreeGrafter"/>
</dbReference>
<evidence type="ECO:0000256" key="1">
    <source>
        <dbReference type="ARBA" id="ARBA00001971"/>
    </source>
</evidence>
<organism evidence="9 10">
    <name type="scientific">Parachaetomium inaequale</name>
    <dbReference type="NCBI Taxonomy" id="2588326"/>
    <lineage>
        <taxon>Eukaryota</taxon>
        <taxon>Fungi</taxon>
        <taxon>Dikarya</taxon>
        <taxon>Ascomycota</taxon>
        <taxon>Pezizomycotina</taxon>
        <taxon>Sordariomycetes</taxon>
        <taxon>Sordariomycetidae</taxon>
        <taxon>Sordariales</taxon>
        <taxon>Chaetomiaceae</taxon>
        <taxon>Parachaetomium</taxon>
    </lineage>
</organism>
<keyword evidence="8" id="KW-0472">Membrane</keyword>
<dbReference type="AlphaFoldDB" id="A0AAN6PDI5"/>